<keyword evidence="4" id="KW-1185">Reference proteome</keyword>
<comment type="caution">
    <text evidence="3">The sequence shown here is derived from an EMBL/GenBank/DDBJ whole genome shotgun (WGS) entry which is preliminary data.</text>
</comment>
<name>A0ABX0TDL6_9MICO</name>
<proteinExistence type="predicted"/>
<keyword evidence="2" id="KW-0812">Transmembrane</keyword>
<evidence type="ECO:0000256" key="2">
    <source>
        <dbReference type="SAM" id="Phobius"/>
    </source>
</evidence>
<protein>
    <submittedName>
        <fullName evidence="3">Uncharacterized protein</fullName>
    </submittedName>
</protein>
<keyword evidence="2" id="KW-0472">Membrane</keyword>
<keyword evidence="2" id="KW-1133">Transmembrane helix</keyword>
<feature type="compositionally biased region" description="Basic and acidic residues" evidence="1">
    <location>
        <begin position="76"/>
        <end position="87"/>
    </location>
</feature>
<organism evidence="3 4">
    <name type="scientific">Curtobacterium salicis</name>
    <dbReference type="NCBI Taxonomy" id="1779862"/>
    <lineage>
        <taxon>Bacteria</taxon>
        <taxon>Bacillati</taxon>
        <taxon>Actinomycetota</taxon>
        <taxon>Actinomycetes</taxon>
        <taxon>Micrococcales</taxon>
        <taxon>Microbacteriaceae</taxon>
        <taxon>Curtobacterium</taxon>
    </lineage>
</organism>
<accession>A0ABX0TDL6</accession>
<dbReference type="Proteomes" id="UP001318300">
    <property type="component" value="Unassembled WGS sequence"/>
</dbReference>
<sequence length="87" mass="8886">MANATTSTVTQDDRFRAVQLLPAPATLLALAVGAGQGLEAGPLAVVAAVGVLATLASALLPAQLAHAGRPMPAPAESDRYREDRIRN</sequence>
<evidence type="ECO:0000256" key="1">
    <source>
        <dbReference type="SAM" id="MobiDB-lite"/>
    </source>
</evidence>
<evidence type="ECO:0000313" key="4">
    <source>
        <dbReference type="Proteomes" id="UP001318300"/>
    </source>
</evidence>
<dbReference type="RefSeq" id="WP_166780983.1">
    <property type="nucleotide sequence ID" value="NZ_JAAOYO010000004.1"/>
</dbReference>
<gene>
    <name evidence="3" type="ORF">E9228_002617</name>
</gene>
<feature type="region of interest" description="Disordered" evidence="1">
    <location>
        <begin position="66"/>
        <end position="87"/>
    </location>
</feature>
<feature type="transmembrane region" description="Helical" evidence="2">
    <location>
        <begin position="43"/>
        <end position="62"/>
    </location>
</feature>
<reference evidence="3 4" key="1">
    <citation type="submission" date="2020-03" db="EMBL/GenBank/DDBJ databases">
        <title>Above-ground endophytic microbial communities from plants in different locations in the United States.</title>
        <authorList>
            <person name="Frank C."/>
        </authorList>
    </citation>
    <scope>NUCLEOTIDE SEQUENCE [LARGE SCALE GENOMIC DNA]</scope>
    <source>
        <strain evidence="3 4">WW7</strain>
    </source>
</reference>
<evidence type="ECO:0000313" key="3">
    <source>
        <dbReference type="EMBL" id="NII41959.1"/>
    </source>
</evidence>
<dbReference type="EMBL" id="JAAOYO010000004">
    <property type="protein sequence ID" value="NII41959.1"/>
    <property type="molecule type" value="Genomic_DNA"/>
</dbReference>